<feature type="domain" description="NR LBD" evidence="5">
    <location>
        <begin position="1"/>
        <end position="76"/>
    </location>
</feature>
<organism evidence="8">
    <name type="scientific">Echinostoma caproni</name>
    <dbReference type="NCBI Taxonomy" id="27848"/>
    <lineage>
        <taxon>Eukaryota</taxon>
        <taxon>Metazoa</taxon>
        <taxon>Spiralia</taxon>
        <taxon>Lophotrochozoa</taxon>
        <taxon>Platyhelminthes</taxon>
        <taxon>Trematoda</taxon>
        <taxon>Digenea</taxon>
        <taxon>Plagiorchiida</taxon>
        <taxon>Echinostomata</taxon>
        <taxon>Echinostomatoidea</taxon>
        <taxon>Echinostomatidae</taxon>
        <taxon>Echinostoma</taxon>
    </lineage>
</organism>
<evidence type="ECO:0000256" key="2">
    <source>
        <dbReference type="ARBA" id="ARBA00023163"/>
    </source>
</evidence>
<dbReference type="OrthoDB" id="6243489at2759"/>
<accession>A0A183ASL3</accession>
<dbReference type="WBParaSite" id="ECPE_0000997901-mRNA-1">
    <property type="protein sequence ID" value="ECPE_0000997901-mRNA-1"/>
    <property type="gene ID" value="ECPE_0000997901"/>
</dbReference>
<name>A0A183ASL3_9TREM</name>
<evidence type="ECO:0000313" key="6">
    <source>
        <dbReference type="EMBL" id="VDP86239.1"/>
    </source>
</evidence>
<dbReference type="AlphaFoldDB" id="A0A183ASL3"/>
<sequence length="408" mass="45344">MDPITVECIQEKAQSALEEYERFQYLHHQPFRFGRLLLRLPRLKLVTGYILQRIFFPHMDEDRSSVEQLIKELLLREPPLPPPPPPPPLPPPLPPPTNSNPSLHGRSPFDTDFTEWPGSTFPTPTTVTPQFPSGLGFDCDMNLFPIDPGQKSALPCWSPNSRTGIELTAHPGLDSNLFGTTKLNFMDPDWCIRNRNPFLMHPALMTFGYGQVHLPSGPLESSKPRTNKPPVSRDEPLTEDLIGSEISAFAPIQTNTPLTSGKVSSVCSSWHHLKRVDSAHKSPSSVNAVVGDNKHLNPECMQSIRRPVTTDAPIHRTFTEPGRDRIGLCSKPAAATTITTTTAAATPVSRTSFPSSQQIPQIPFNQTLANPATLQLYYAVMRHQLSLLQKHTTSVLFHEKQTEKSGPN</sequence>
<dbReference type="InterPro" id="IPR000536">
    <property type="entry name" value="Nucl_hrmn_rcpt_lig-bd"/>
</dbReference>
<keyword evidence="3" id="KW-0675">Receptor</keyword>
<dbReference type="PROSITE" id="PS51843">
    <property type="entry name" value="NR_LBD"/>
    <property type="match status" value="1"/>
</dbReference>
<evidence type="ECO:0000256" key="3">
    <source>
        <dbReference type="ARBA" id="ARBA00023170"/>
    </source>
</evidence>
<evidence type="ECO:0000256" key="1">
    <source>
        <dbReference type="ARBA" id="ARBA00023015"/>
    </source>
</evidence>
<proteinExistence type="predicted"/>
<dbReference type="InterPro" id="IPR035500">
    <property type="entry name" value="NHR-like_dom_sf"/>
</dbReference>
<feature type="compositionally biased region" description="Pro residues" evidence="4">
    <location>
        <begin position="78"/>
        <end position="98"/>
    </location>
</feature>
<feature type="region of interest" description="Disordered" evidence="4">
    <location>
        <begin position="76"/>
        <end position="109"/>
    </location>
</feature>
<dbReference type="EMBL" id="UZAN01048222">
    <property type="protein sequence ID" value="VDP86239.1"/>
    <property type="molecule type" value="Genomic_DNA"/>
</dbReference>
<reference evidence="6 7" key="2">
    <citation type="submission" date="2018-11" db="EMBL/GenBank/DDBJ databases">
        <authorList>
            <consortium name="Pathogen Informatics"/>
        </authorList>
    </citation>
    <scope>NUCLEOTIDE SEQUENCE [LARGE SCALE GENOMIC DNA]</scope>
    <source>
        <strain evidence="6 7">Egypt</strain>
    </source>
</reference>
<reference evidence="8" key="1">
    <citation type="submission" date="2016-06" db="UniProtKB">
        <authorList>
            <consortium name="WormBaseParasite"/>
        </authorList>
    </citation>
    <scope>IDENTIFICATION</scope>
</reference>
<dbReference type="Proteomes" id="UP000272942">
    <property type="component" value="Unassembled WGS sequence"/>
</dbReference>
<evidence type="ECO:0000259" key="5">
    <source>
        <dbReference type="PROSITE" id="PS51843"/>
    </source>
</evidence>
<feature type="region of interest" description="Disordered" evidence="4">
    <location>
        <begin position="216"/>
        <end position="235"/>
    </location>
</feature>
<gene>
    <name evidence="6" type="ORF">ECPE_LOCUS9948</name>
</gene>
<evidence type="ECO:0000256" key="4">
    <source>
        <dbReference type="SAM" id="MobiDB-lite"/>
    </source>
</evidence>
<dbReference type="Gene3D" id="1.10.565.10">
    <property type="entry name" value="Retinoid X Receptor"/>
    <property type="match status" value="1"/>
</dbReference>
<keyword evidence="7" id="KW-1185">Reference proteome</keyword>
<evidence type="ECO:0000313" key="7">
    <source>
        <dbReference type="Proteomes" id="UP000272942"/>
    </source>
</evidence>
<protein>
    <submittedName>
        <fullName evidence="8">NR LBD domain-containing protein</fullName>
    </submittedName>
</protein>
<keyword evidence="2" id="KW-0804">Transcription</keyword>
<dbReference type="SUPFAM" id="SSF48508">
    <property type="entry name" value="Nuclear receptor ligand-binding domain"/>
    <property type="match status" value="1"/>
</dbReference>
<keyword evidence="1" id="KW-0805">Transcription regulation</keyword>
<evidence type="ECO:0000313" key="8">
    <source>
        <dbReference type="WBParaSite" id="ECPE_0000997901-mRNA-1"/>
    </source>
</evidence>